<dbReference type="eggNOG" id="COG5519">
    <property type="taxonomic scope" value="Bacteria"/>
</dbReference>
<evidence type="ECO:0000259" key="1">
    <source>
        <dbReference type="Pfam" id="PF06048"/>
    </source>
</evidence>
<evidence type="ECO:0000313" key="3">
    <source>
        <dbReference type="Proteomes" id="UP000023785"/>
    </source>
</evidence>
<dbReference type="STRING" id="1392540.P256_02471"/>
<feature type="domain" description="DUF927" evidence="1">
    <location>
        <begin position="260"/>
        <end position="537"/>
    </location>
</feature>
<protein>
    <recommendedName>
        <fullName evidence="1">DUF927 domain-containing protein</fullName>
    </recommendedName>
</protein>
<dbReference type="PATRIC" id="fig|1392540.3.peg.2386"/>
<dbReference type="Pfam" id="PF06048">
    <property type="entry name" value="DUF927"/>
    <property type="match status" value="1"/>
</dbReference>
<accession>V2T2K2</accession>
<dbReference type="Proteomes" id="UP000023785">
    <property type="component" value="Unassembled WGS sequence"/>
</dbReference>
<proteinExistence type="predicted"/>
<reference evidence="2 3" key="1">
    <citation type="submission" date="2013-10" db="EMBL/GenBank/DDBJ databases">
        <title>The Genome Sequence of Acinetobacter nectaris CIP 110549.</title>
        <authorList>
            <consortium name="The Broad Institute Genomics Platform"/>
            <consortium name="The Broad Institute Genome Sequencing Center for Infectious Disease"/>
            <person name="Cerqueira G."/>
            <person name="Feldgarden M."/>
            <person name="Courvalin P."/>
            <person name="Grillot-Courvalin C."/>
            <person name="Clermont D."/>
            <person name="Rocha E."/>
            <person name="Yoon E.-J."/>
            <person name="Nemec A."/>
            <person name="Young S.K."/>
            <person name="Zeng Q."/>
            <person name="Gargeya S."/>
            <person name="Fitzgerald M."/>
            <person name="Abouelleil A."/>
            <person name="Alvarado L."/>
            <person name="Berlin A.M."/>
            <person name="Chapman S.B."/>
            <person name="Gainer-Dewar J."/>
            <person name="Goldberg J."/>
            <person name="Gnerre S."/>
            <person name="Griggs A."/>
            <person name="Gujja S."/>
            <person name="Hansen M."/>
            <person name="Howarth C."/>
            <person name="Imamovic A."/>
            <person name="Ireland A."/>
            <person name="Larimer J."/>
            <person name="McCowan C."/>
            <person name="Murphy C."/>
            <person name="Pearson M."/>
            <person name="Poon T.W."/>
            <person name="Priest M."/>
            <person name="Roberts A."/>
            <person name="Saif S."/>
            <person name="Shea T."/>
            <person name="Sykes S."/>
            <person name="Wortman J."/>
            <person name="Nusbaum C."/>
            <person name="Birren B."/>
        </authorList>
    </citation>
    <scope>NUCLEOTIDE SEQUENCE [LARGE SCALE GENOMIC DNA]</scope>
    <source>
        <strain evidence="2 3">CIP 110549</strain>
    </source>
</reference>
<comment type="caution">
    <text evidence="2">The sequence shown here is derived from an EMBL/GenBank/DDBJ whole genome shotgun (WGS) entry which is preliminary data.</text>
</comment>
<dbReference type="HOGENOM" id="CLU_005630_4_0_6"/>
<evidence type="ECO:0000313" key="2">
    <source>
        <dbReference type="EMBL" id="ESK36678.1"/>
    </source>
</evidence>
<organism evidence="2 3">
    <name type="scientific">Acinetobacter nectaris CIP 110549</name>
    <dbReference type="NCBI Taxonomy" id="1392540"/>
    <lineage>
        <taxon>Bacteria</taxon>
        <taxon>Pseudomonadati</taxon>
        <taxon>Pseudomonadota</taxon>
        <taxon>Gammaproteobacteria</taxon>
        <taxon>Moraxellales</taxon>
        <taxon>Moraxellaceae</taxon>
        <taxon>Acinetobacter</taxon>
    </lineage>
</organism>
<dbReference type="RefSeq" id="WP_023274080.1">
    <property type="nucleotide sequence ID" value="NZ_KI530738.1"/>
</dbReference>
<dbReference type="EMBL" id="AYER01000012">
    <property type="protein sequence ID" value="ESK36678.1"/>
    <property type="molecule type" value="Genomic_DNA"/>
</dbReference>
<keyword evidence="3" id="KW-1185">Reference proteome</keyword>
<dbReference type="InterPro" id="IPR009270">
    <property type="entry name" value="DUF927"/>
</dbReference>
<sequence>MSRHEAPTANGNPKSPLEIINQTTVLKPQDNAYLQHDLIVHFGSPEQPIYVDMGKVTIGDKTYIDPLLLPIVNGSLQHIQTAILTIDKLIYIYPDGGKAKGFAYFGEMVKDQPVIITHHLEAFFKVASTGYAVVLVLLPNVSKSYNYNALKGYELKQVEYVVNQLSNAGYTSLYMPSRPEQIKLDEYIQLEQNTALRFLDQYMEGSKKFMIDLSCDDDNAEVKEFLDEAIDTLPKIDVLPKGHLAKPFRMDNNACLHILDSGLYLIKETTDSDGETKQTKTLISSPIIILGEARNKCNDHWKRVVQFRDKDHYMHTLLIPYEHIMGEAQDALRIIANHGLMPPRQGSKKNVFMNYIQDYPIEKRFRCVAKTGWYDDAYVTAHKTYGNTDGEDLLFSNDRNDPYSTQGTFAGWQQLSKLIEPHALAVLSFSCAFAGQLVAPLHIESGGFHIYGSSTDGKSTITKASCSIWGNPKPVSKSWRTTDNALEAEAEIRNDNFLNLDELRQASPKAVSDIIYMLSGGDGKARANRSGKNKEVKTFNLMYCSTGEVMLEEHLRRGSLELDAGLLIRFAQLPSDAGHDYGVFETINYGTRPQDVANRINELASQHYGHAGVAWLTYLTQDKDSVMERAKGLLEDFIKQYAPKTTNGQTSRVLRRFALVAVAGELATQADITGWQRGRAFDAVGQCFNTWLNSFGDGSNLEETKILEHFKAFIESHGSSRFESLTVVRQADGEIIRPRINNQVGYYDPDERTYLVSSTLFKKEMCLGINEANAKKVLKKNGWLMCDSGRYDKKTKGKLPDGTRPRMIHFDEKQIRAFDD</sequence>
<dbReference type="OrthoDB" id="784829at2"/>
<dbReference type="AlphaFoldDB" id="V2T2K2"/>
<gene>
    <name evidence="2" type="ORF">P256_02471</name>
</gene>
<name>V2T2K2_9GAMM</name>